<proteinExistence type="predicted"/>
<dbReference type="EMBL" id="PXYT01000030">
    <property type="protein sequence ID" value="PSR27001.1"/>
    <property type="molecule type" value="Genomic_DNA"/>
</dbReference>
<protein>
    <submittedName>
        <fullName evidence="2">Uncharacterized protein</fullName>
    </submittedName>
</protein>
<dbReference type="Proteomes" id="UP000242699">
    <property type="component" value="Unassembled WGS sequence"/>
</dbReference>
<feature type="region of interest" description="Disordered" evidence="1">
    <location>
        <begin position="35"/>
        <end position="60"/>
    </location>
</feature>
<organism evidence="2 3">
    <name type="scientific">Sulfobacillus benefaciens</name>
    <dbReference type="NCBI Taxonomy" id="453960"/>
    <lineage>
        <taxon>Bacteria</taxon>
        <taxon>Bacillati</taxon>
        <taxon>Bacillota</taxon>
        <taxon>Clostridia</taxon>
        <taxon>Eubacteriales</taxon>
        <taxon>Clostridiales Family XVII. Incertae Sedis</taxon>
        <taxon>Sulfobacillus</taxon>
    </lineage>
</organism>
<comment type="caution">
    <text evidence="2">The sequence shown here is derived from an EMBL/GenBank/DDBJ whole genome shotgun (WGS) entry which is preliminary data.</text>
</comment>
<evidence type="ECO:0000256" key="1">
    <source>
        <dbReference type="SAM" id="MobiDB-lite"/>
    </source>
</evidence>
<gene>
    <name evidence="2" type="ORF">C7B43_12595</name>
</gene>
<sequence>MPGNLPNSLLTISRKIQTMSLDVRQRPQCGMGLVGAEEEKGNRLSTPSFGMESGRSHGSRDKSRLVCFAGIEFLAALGC</sequence>
<dbReference type="AlphaFoldDB" id="A0A2T2WXP4"/>
<evidence type="ECO:0000313" key="3">
    <source>
        <dbReference type="Proteomes" id="UP000242699"/>
    </source>
</evidence>
<evidence type="ECO:0000313" key="2">
    <source>
        <dbReference type="EMBL" id="PSR27001.1"/>
    </source>
</evidence>
<reference evidence="2 3" key="1">
    <citation type="journal article" date="2014" name="BMC Genomics">
        <title>Comparison of environmental and isolate Sulfobacillus genomes reveals diverse carbon, sulfur, nitrogen, and hydrogen metabolisms.</title>
        <authorList>
            <person name="Justice N.B."/>
            <person name="Norman A."/>
            <person name="Brown C.T."/>
            <person name="Singh A."/>
            <person name="Thomas B.C."/>
            <person name="Banfield J.F."/>
        </authorList>
    </citation>
    <scope>NUCLEOTIDE SEQUENCE [LARGE SCALE GENOMIC DNA]</scope>
    <source>
        <strain evidence="2">AMDSBA1</strain>
    </source>
</reference>
<name>A0A2T2WXP4_9FIRM</name>
<accession>A0A2T2WXP4</accession>